<proteinExistence type="predicted"/>
<reference evidence="2" key="2">
    <citation type="submission" date="2021-04" db="EMBL/GenBank/DDBJ databases">
        <authorList>
            <person name="Gilroy R."/>
        </authorList>
    </citation>
    <scope>NUCLEOTIDE SEQUENCE</scope>
    <source>
        <strain evidence="2">ChiBcec2-3848</strain>
    </source>
</reference>
<dbReference type="SMART" id="SM00530">
    <property type="entry name" value="HTH_XRE"/>
    <property type="match status" value="1"/>
</dbReference>
<evidence type="ECO:0000313" key="2">
    <source>
        <dbReference type="EMBL" id="HJC63696.1"/>
    </source>
</evidence>
<dbReference type="EMBL" id="DWVZ01000116">
    <property type="protein sequence ID" value="HJC63696.1"/>
    <property type="molecule type" value="Genomic_DNA"/>
</dbReference>
<evidence type="ECO:0000259" key="1">
    <source>
        <dbReference type="PROSITE" id="PS50943"/>
    </source>
</evidence>
<comment type="caution">
    <text evidence="2">The sequence shown here is derived from an EMBL/GenBank/DDBJ whole genome shotgun (WGS) entry which is preliminary data.</text>
</comment>
<dbReference type="PROSITE" id="PS50943">
    <property type="entry name" value="HTH_CROC1"/>
    <property type="match status" value="1"/>
</dbReference>
<dbReference type="GO" id="GO:0003677">
    <property type="term" value="F:DNA binding"/>
    <property type="evidence" value="ECO:0007669"/>
    <property type="project" value="InterPro"/>
</dbReference>
<dbReference type="InterPro" id="IPR001387">
    <property type="entry name" value="Cro/C1-type_HTH"/>
</dbReference>
<accession>A0A9D2PQ92</accession>
<dbReference type="CDD" id="cd00093">
    <property type="entry name" value="HTH_XRE"/>
    <property type="match status" value="1"/>
</dbReference>
<dbReference type="Gene3D" id="1.10.260.40">
    <property type="entry name" value="lambda repressor-like DNA-binding domains"/>
    <property type="match status" value="1"/>
</dbReference>
<gene>
    <name evidence="2" type="ORF">H9753_08775</name>
</gene>
<dbReference type="Proteomes" id="UP000823886">
    <property type="component" value="Unassembled WGS sequence"/>
</dbReference>
<feature type="domain" description="HTH cro/C1-type" evidence="1">
    <location>
        <begin position="12"/>
        <end position="66"/>
    </location>
</feature>
<name>A0A9D2PQ92_9FIRM</name>
<reference evidence="2" key="1">
    <citation type="journal article" date="2021" name="PeerJ">
        <title>Extensive microbial diversity within the chicken gut microbiome revealed by metagenomics and culture.</title>
        <authorList>
            <person name="Gilroy R."/>
            <person name="Ravi A."/>
            <person name="Getino M."/>
            <person name="Pursley I."/>
            <person name="Horton D.L."/>
            <person name="Alikhan N.F."/>
            <person name="Baker D."/>
            <person name="Gharbi K."/>
            <person name="Hall N."/>
            <person name="Watson M."/>
            <person name="Adriaenssens E.M."/>
            <person name="Foster-Nyarko E."/>
            <person name="Jarju S."/>
            <person name="Secka A."/>
            <person name="Antonio M."/>
            <person name="Oren A."/>
            <person name="Chaudhuri R.R."/>
            <person name="La Ragione R."/>
            <person name="Hildebrand F."/>
            <person name="Pallen M.J."/>
        </authorList>
    </citation>
    <scope>NUCLEOTIDE SEQUENCE</scope>
    <source>
        <strain evidence="2">ChiBcec2-3848</strain>
    </source>
</reference>
<dbReference type="AlphaFoldDB" id="A0A9D2PQ92"/>
<protein>
    <submittedName>
        <fullName evidence="2">Helix-turn-helix domain-containing protein</fullName>
    </submittedName>
</protein>
<dbReference type="SUPFAM" id="SSF47413">
    <property type="entry name" value="lambda repressor-like DNA-binding domains"/>
    <property type="match status" value="1"/>
</dbReference>
<dbReference type="InterPro" id="IPR010982">
    <property type="entry name" value="Lambda_DNA-bd_dom_sf"/>
</dbReference>
<evidence type="ECO:0000313" key="3">
    <source>
        <dbReference type="Proteomes" id="UP000823886"/>
    </source>
</evidence>
<dbReference type="Pfam" id="PF01381">
    <property type="entry name" value="HTH_3"/>
    <property type="match status" value="1"/>
</dbReference>
<sequence>MAIHPRQFGIVLKNARMDKKLTQAELAEILDISLPYLKDLERFRNNPSYDVFEKVIRYFNLSADTVIYPNENLTNTTYQQIERLLTRCDEGQLRVILATTEALLSESEMPSDSE</sequence>
<organism evidence="2 3">
    <name type="scientific">Candidatus Blautia merdavium</name>
    <dbReference type="NCBI Taxonomy" id="2838494"/>
    <lineage>
        <taxon>Bacteria</taxon>
        <taxon>Bacillati</taxon>
        <taxon>Bacillota</taxon>
        <taxon>Clostridia</taxon>
        <taxon>Lachnospirales</taxon>
        <taxon>Lachnospiraceae</taxon>
        <taxon>Blautia</taxon>
    </lineage>
</organism>